<feature type="compositionally biased region" description="Polar residues" evidence="1">
    <location>
        <begin position="94"/>
        <end position="106"/>
    </location>
</feature>
<evidence type="ECO:0000313" key="3">
    <source>
        <dbReference type="Proteomes" id="UP000585614"/>
    </source>
</evidence>
<gene>
    <name evidence="2" type="ORF">mRhiFer1_008651</name>
</gene>
<name>A0A7J7U152_RHIFE</name>
<comment type="caution">
    <text evidence="2">The sequence shown here is derived from an EMBL/GenBank/DDBJ whole genome shotgun (WGS) entry which is preliminary data.</text>
</comment>
<dbReference type="EMBL" id="JACAGC010000017">
    <property type="protein sequence ID" value="KAF6306552.1"/>
    <property type="molecule type" value="Genomic_DNA"/>
</dbReference>
<evidence type="ECO:0000313" key="2">
    <source>
        <dbReference type="EMBL" id="KAF6306552.1"/>
    </source>
</evidence>
<dbReference type="AlphaFoldDB" id="A0A7J7U152"/>
<reference evidence="2 3" key="1">
    <citation type="journal article" date="2020" name="Nature">
        <title>Six reference-quality genomes reveal evolution of bat adaptations.</title>
        <authorList>
            <person name="Jebb D."/>
            <person name="Huang Z."/>
            <person name="Pippel M."/>
            <person name="Hughes G.M."/>
            <person name="Lavrichenko K."/>
            <person name="Devanna P."/>
            <person name="Winkler S."/>
            <person name="Jermiin L.S."/>
            <person name="Skirmuntt E.C."/>
            <person name="Katzourakis A."/>
            <person name="Burkitt-Gray L."/>
            <person name="Ray D.A."/>
            <person name="Sullivan K.A.M."/>
            <person name="Roscito J.G."/>
            <person name="Kirilenko B.M."/>
            <person name="Davalos L.M."/>
            <person name="Corthals A.P."/>
            <person name="Power M.L."/>
            <person name="Jones G."/>
            <person name="Ransome R.D."/>
            <person name="Dechmann D.K.N."/>
            <person name="Locatelli A.G."/>
            <person name="Puechmaille S.J."/>
            <person name="Fedrigo O."/>
            <person name="Jarvis E.D."/>
            <person name="Hiller M."/>
            <person name="Vernes S.C."/>
            <person name="Myers E.W."/>
            <person name="Teeling E.C."/>
        </authorList>
    </citation>
    <scope>NUCLEOTIDE SEQUENCE [LARGE SCALE GENOMIC DNA]</scope>
    <source>
        <strain evidence="2">MRhiFer1</strain>
        <tissue evidence="2">Lung</tissue>
    </source>
</reference>
<sequence length="157" mass="17183">MASVPLTTALYHLLQMTEAKGDAELETGTGIACLQVTCEAWKEEDPRLCWIPELKSTANPTSIQTPNWAQVPAITCIIRQTFTRRSSVGGEAKQTPSSEGEWSSVLSPEDPRRPSNDHQELHATAIHTGSPDSSGIGHWASTRQKTLSSRVRSEEQT</sequence>
<feature type="region of interest" description="Disordered" evidence="1">
    <location>
        <begin position="85"/>
        <end position="157"/>
    </location>
</feature>
<evidence type="ECO:0000256" key="1">
    <source>
        <dbReference type="SAM" id="MobiDB-lite"/>
    </source>
</evidence>
<dbReference type="Proteomes" id="UP000585614">
    <property type="component" value="Unassembled WGS sequence"/>
</dbReference>
<proteinExistence type="predicted"/>
<feature type="compositionally biased region" description="Polar residues" evidence="1">
    <location>
        <begin position="141"/>
        <end position="150"/>
    </location>
</feature>
<protein>
    <submittedName>
        <fullName evidence="2">Uncharacterized protein</fullName>
    </submittedName>
</protein>
<organism evidence="2 3">
    <name type="scientific">Rhinolophus ferrumequinum</name>
    <name type="common">Greater horseshoe bat</name>
    <dbReference type="NCBI Taxonomy" id="59479"/>
    <lineage>
        <taxon>Eukaryota</taxon>
        <taxon>Metazoa</taxon>
        <taxon>Chordata</taxon>
        <taxon>Craniata</taxon>
        <taxon>Vertebrata</taxon>
        <taxon>Euteleostomi</taxon>
        <taxon>Mammalia</taxon>
        <taxon>Eutheria</taxon>
        <taxon>Laurasiatheria</taxon>
        <taxon>Chiroptera</taxon>
        <taxon>Yinpterochiroptera</taxon>
        <taxon>Rhinolophoidea</taxon>
        <taxon>Rhinolophidae</taxon>
        <taxon>Rhinolophinae</taxon>
        <taxon>Rhinolophus</taxon>
    </lineage>
</organism>
<accession>A0A7J7U152</accession>
<feature type="compositionally biased region" description="Basic and acidic residues" evidence="1">
    <location>
        <begin position="109"/>
        <end position="121"/>
    </location>
</feature>